<evidence type="ECO:0008006" key="4">
    <source>
        <dbReference type="Google" id="ProtNLM"/>
    </source>
</evidence>
<protein>
    <recommendedName>
        <fullName evidence="4">DUF2878 domain-containing protein</fullName>
    </recommendedName>
</protein>
<keyword evidence="1" id="KW-0472">Membrane</keyword>
<keyword evidence="1" id="KW-0812">Transmembrane</keyword>
<organism evidence="2 3">
    <name type="scientific">Pseudoalteromonas luteoviolacea NCIMB 1942</name>
    <dbReference type="NCBI Taxonomy" id="1365253"/>
    <lineage>
        <taxon>Bacteria</taxon>
        <taxon>Pseudomonadati</taxon>
        <taxon>Pseudomonadota</taxon>
        <taxon>Gammaproteobacteria</taxon>
        <taxon>Alteromonadales</taxon>
        <taxon>Pseudoalteromonadaceae</taxon>
        <taxon>Pseudoalteromonas</taxon>
    </lineage>
</organism>
<dbReference type="RefSeq" id="WP_063376753.1">
    <property type="nucleotide sequence ID" value="NZ_AUXT01000149.1"/>
</dbReference>
<reference evidence="2 3" key="1">
    <citation type="submission" date="2013-07" db="EMBL/GenBank/DDBJ databases">
        <title>Comparative Genomic and Metabolomic Analysis of Twelve Strains of Pseudoalteromonas luteoviolacea.</title>
        <authorList>
            <person name="Vynne N.G."/>
            <person name="Mansson M."/>
            <person name="Gram L."/>
        </authorList>
    </citation>
    <scope>NUCLEOTIDE SEQUENCE [LARGE SCALE GENOMIC DNA]</scope>
    <source>
        <strain evidence="2 3">NCIMB 1942</strain>
    </source>
</reference>
<comment type="caution">
    <text evidence="2">The sequence shown here is derived from an EMBL/GenBank/DDBJ whole genome shotgun (WGS) entry which is preliminary data.</text>
</comment>
<dbReference type="Pfam" id="PF11086">
    <property type="entry name" value="DUF2878"/>
    <property type="match status" value="1"/>
</dbReference>
<feature type="transmembrane region" description="Helical" evidence="1">
    <location>
        <begin position="12"/>
        <end position="38"/>
    </location>
</feature>
<dbReference type="EMBL" id="AUXT01000149">
    <property type="protein sequence ID" value="KZN48082.1"/>
    <property type="molecule type" value="Genomic_DNA"/>
</dbReference>
<feature type="transmembrane region" description="Helical" evidence="1">
    <location>
        <begin position="75"/>
        <end position="95"/>
    </location>
</feature>
<feature type="transmembrane region" description="Helical" evidence="1">
    <location>
        <begin position="50"/>
        <end position="69"/>
    </location>
</feature>
<proteinExistence type="predicted"/>
<dbReference type="PATRIC" id="fig|1365253.3.peg.2014"/>
<evidence type="ECO:0000313" key="2">
    <source>
        <dbReference type="EMBL" id="KZN48082.1"/>
    </source>
</evidence>
<accession>A0A167CUH5</accession>
<evidence type="ECO:0000313" key="3">
    <source>
        <dbReference type="Proteomes" id="UP000076587"/>
    </source>
</evidence>
<dbReference type="AlphaFoldDB" id="A0A167CUH5"/>
<keyword evidence="1" id="KW-1133">Transmembrane helix</keyword>
<evidence type="ECO:0000256" key="1">
    <source>
        <dbReference type="SAM" id="Phobius"/>
    </source>
</evidence>
<dbReference type="InterPro" id="IPR021306">
    <property type="entry name" value="DUF2878"/>
</dbReference>
<feature type="transmembrane region" description="Helical" evidence="1">
    <location>
        <begin position="137"/>
        <end position="158"/>
    </location>
</feature>
<gene>
    <name evidence="2" type="ORF">N482_08780</name>
</gene>
<name>A0A167CUH5_9GAMM</name>
<dbReference type="Proteomes" id="UP000076587">
    <property type="component" value="Unassembled WGS sequence"/>
</dbReference>
<dbReference type="OrthoDB" id="6522758at2"/>
<sequence>MMKRYSVIINFIVFQVAWFAVFFLNHQAVPVLLLVIGIMAMMSPDRKSDCMFVVCGLGVGLMIELIAAGTNVIKYVGGPIPVWLVLLWCTLLFSFRESMGKLFTLPLKIRVPLVWLGAPGSYYAGQQADLLITANPTLFFWLVYGGIWYCGFESLRWLNSHPKLKRKIGTDGVLGT</sequence>